<dbReference type="InterPro" id="IPR011257">
    <property type="entry name" value="DNA_glycosylase"/>
</dbReference>
<dbReference type="GO" id="GO:0019104">
    <property type="term" value="F:DNA N-glycosylase activity"/>
    <property type="evidence" value="ECO:0007669"/>
    <property type="project" value="TreeGrafter"/>
</dbReference>
<evidence type="ECO:0000256" key="7">
    <source>
        <dbReference type="ARBA" id="ARBA00023295"/>
    </source>
</evidence>
<evidence type="ECO:0000256" key="2">
    <source>
        <dbReference type="ARBA" id="ARBA00022723"/>
    </source>
</evidence>
<dbReference type="SUPFAM" id="SSF48150">
    <property type="entry name" value="DNA-glycosylase"/>
    <property type="match status" value="1"/>
</dbReference>
<dbReference type="Gene3D" id="1.10.1670.10">
    <property type="entry name" value="Helix-hairpin-Helix base-excision DNA repair enzymes (C-terminal)"/>
    <property type="match status" value="1"/>
</dbReference>
<proteinExistence type="predicted"/>
<dbReference type="GO" id="GO:0006285">
    <property type="term" value="P:base-excision repair, AP site formation"/>
    <property type="evidence" value="ECO:0007669"/>
    <property type="project" value="TreeGrafter"/>
</dbReference>
<keyword evidence="6" id="KW-0411">Iron-sulfur</keyword>
<keyword evidence="7" id="KW-0326">Glycosidase</keyword>
<protein>
    <recommendedName>
        <fullName evidence="9">HhH-GPD domain-containing protein</fullName>
    </recommendedName>
</protein>
<evidence type="ECO:0000256" key="3">
    <source>
        <dbReference type="ARBA" id="ARBA00022763"/>
    </source>
</evidence>
<dbReference type="InterPro" id="IPR023170">
    <property type="entry name" value="HhH_base_excis_C"/>
</dbReference>
<feature type="non-terminal residue" evidence="8">
    <location>
        <position position="1"/>
    </location>
</feature>
<keyword evidence="2" id="KW-0479">Metal-binding</keyword>
<dbReference type="InterPro" id="IPR003651">
    <property type="entry name" value="Endonuclease3_FeS-loop_motif"/>
</dbReference>
<keyword evidence="4" id="KW-0378">Hydrolase</keyword>
<dbReference type="PANTHER" id="PTHR10359">
    <property type="entry name" value="A/G-SPECIFIC ADENINE GLYCOSYLASE/ENDONUCLEASE III"/>
    <property type="match status" value="1"/>
</dbReference>
<dbReference type="FunFam" id="1.10.1670.10:FF:000001">
    <property type="entry name" value="Endonuclease III"/>
    <property type="match status" value="1"/>
</dbReference>
<dbReference type="AlphaFoldDB" id="A0A381RH32"/>
<dbReference type="GO" id="GO:0046872">
    <property type="term" value="F:metal ion binding"/>
    <property type="evidence" value="ECO:0007669"/>
    <property type="project" value="UniProtKB-KW"/>
</dbReference>
<name>A0A381RH32_9ZZZZ</name>
<keyword evidence="5" id="KW-0408">Iron</keyword>
<evidence type="ECO:0000256" key="4">
    <source>
        <dbReference type="ARBA" id="ARBA00022801"/>
    </source>
</evidence>
<evidence type="ECO:0000256" key="6">
    <source>
        <dbReference type="ARBA" id="ARBA00023014"/>
    </source>
</evidence>
<evidence type="ECO:0000256" key="5">
    <source>
        <dbReference type="ARBA" id="ARBA00023004"/>
    </source>
</evidence>
<keyword evidence="3" id="KW-0227">DNA damage</keyword>
<evidence type="ECO:0008006" key="9">
    <source>
        <dbReference type="Google" id="ProtNLM"/>
    </source>
</evidence>
<dbReference type="PANTHER" id="PTHR10359:SF18">
    <property type="entry name" value="ENDONUCLEASE III"/>
    <property type="match status" value="1"/>
</dbReference>
<organism evidence="8">
    <name type="scientific">marine metagenome</name>
    <dbReference type="NCBI Taxonomy" id="408172"/>
    <lineage>
        <taxon>unclassified sequences</taxon>
        <taxon>metagenomes</taxon>
        <taxon>ecological metagenomes</taxon>
    </lineage>
</organism>
<evidence type="ECO:0000313" key="8">
    <source>
        <dbReference type="EMBL" id="SUZ91122.1"/>
    </source>
</evidence>
<sequence>NIPSMVIDTHMIRIMNLLDLTTSKDPKKIEIQLMEIFNKKYWVNLTHMIIDHGRAVCIARRPQCDKCILSDLCPSAFNN</sequence>
<accession>A0A381RH32</accession>
<evidence type="ECO:0000256" key="1">
    <source>
        <dbReference type="ARBA" id="ARBA00022485"/>
    </source>
</evidence>
<keyword evidence="1" id="KW-0004">4Fe-4S</keyword>
<dbReference type="SMART" id="SM00525">
    <property type="entry name" value="FES"/>
    <property type="match status" value="1"/>
</dbReference>
<dbReference type="GO" id="GO:0051539">
    <property type="term" value="F:4 iron, 4 sulfur cluster binding"/>
    <property type="evidence" value="ECO:0007669"/>
    <property type="project" value="UniProtKB-KW"/>
</dbReference>
<dbReference type="Pfam" id="PF10576">
    <property type="entry name" value="EndIII_4Fe-2S"/>
    <property type="match status" value="1"/>
</dbReference>
<reference evidence="8" key="1">
    <citation type="submission" date="2018-05" db="EMBL/GenBank/DDBJ databases">
        <authorList>
            <person name="Lanie J.A."/>
            <person name="Ng W.-L."/>
            <person name="Kazmierczak K.M."/>
            <person name="Andrzejewski T.M."/>
            <person name="Davidsen T.M."/>
            <person name="Wayne K.J."/>
            <person name="Tettelin H."/>
            <person name="Glass J.I."/>
            <person name="Rusch D."/>
            <person name="Podicherti R."/>
            <person name="Tsui H.-C.T."/>
            <person name="Winkler M.E."/>
        </authorList>
    </citation>
    <scope>NUCLEOTIDE SEQUENCE</scope>
</reference>
<dbReference type="EMBL" id="UINC01001950">
    <property type="protein sequence ID" value="SUZ91122.1"/>
    <property type="molecule type" value="Genomic_DNA"/>
</dbReference>
<gene>
    <name evidence="8" type="ORF">METZ01_LOCUS43976</name>
</gene>